<dbReference type="EMBL" id="FNHI01000003">
    <property type="protein sequence ID" value="SDM01285.1"/>
    <property type="molecule type" value="Genomic_DNA"/>
</dbReference>
<feature type="region of interest" description="Disordered" evidence="1">
    <location>
        <begin position="145"/>
        <end position="183"/>
    </location>
</feature>
<dbReference type="Gene3D" id="3.30.559.30">
    <property type="entry name" value="Nonribosomal peptide synthetase, condensation domain"/>
    <property type="match status" value="1"/>
</dbReference>
<evidence type="ECO:0000256" key="1">
    <source>
        <dbReference type="SAM" id="MobiDB-lite"/>
    </source>
</evidence>
<dbReference type="AlphaFoldDB" id="A0A1G9PT39"/>
<feature type="compositionally biased region" description="Polar residues" evidence="1">
    <location>
        <begin position="162"/>
        <end position="172"/>
    </location>
</feature>
<evidence type="ECO:0000313" key="2">
    <source>
        <dbReference type="EMBL" id="SDM01285.1"/>
    </source>
</evidence>
<protein>
    <recommendedName>
        <fullName evidence="4">Condensation domain-containing protein</fullName>
    </recommendedName>
</protein>
<evidence type="ECO:0008006" key="4">
    <source>
        <dbReference type="Google" id="ProtNLM"/>
    </source>
</evidence>
<dbReference type="SUPFAM" id="SSF52777">
    <property type="entry name" value="CoA-dependent acyltransferases"/>
    <property type="match status" value="1"/>
</dbReference>
<sequence>MHADTGREFWRDALSAGGLTTIPRWTTTPAPGSAGHEARIPDGLAQDLRRLAEELGIPVTSLVLAAHAHVLAVLSGESEAVTGYVPAPGARALPYRVATDVPSWRNLVVDAHATVARLVLHRDFPVEDLRRQLAITGPVTEAEFDPFGADGDVEAGRKTRPGQGSATPQVRTSPWLGRSAPRL</sequence>
<accession>A0A1G9PT39</accession>
<proteinExistence type="predicted"/>
<gene>
    <name evidence="2" type="ORF">SAMN05444921_10312</name>
</gene>
<reference evidence="3" key="1">
    <citation type="submission" date="2016-10" db="EMBL/GenBank/DDBJ databases">
        <authorList>
            <person name="Varghese N."/>
            <person name="Submissions S."/>
        </authorList>
    </citation>
    <scope>NUCLEOTIDE SEQUENCE [LARGE SCALE GENOMIC DNA]</scope>
    <source>
        <strain evidence="3">CGMCC 4.7042</strain>
    </source>
</reference>
<keyword evidence="3" id="KW-1185">Reference proteome</keyword>
<organism evidence="2 3">
    <name type="scientific">Streptomyces wuyuanensis</name>
    <dbReference type="NCBI Taxonomy" id="1196353"/>
    <lineage>
        <taxon>Bacteria</taxon>
        <taxon>Bacillati</taxon>
        <taxon>Actinomycetota</taxon>
        <taxon>Actinomycetes</taxon>
        <taxon>Kitasatosporales</taxon>
        <taxon>Streptomycetaceae</taxon>
        <taxon>Streptomyces</taxon>
    </lineage>
</organism>
<dbReference type="STRING" id="1196353.SAMN05444921_10312"/>
<evidence type="ECO:0000313" key="3">
    <source>
        <dbReference type="Proteomes" id="UP000199063"/>
    </source>
</evidence>
<name>A0A1G9PT39_9ACTN</name>
<dbReference type="Proteomes" id="UP000199063">
    <property type="component" value="Unassembled WGS sequence"/>
</dbReference>